<dbReference type="PANTHER" id="PTHR44653:SF2">
    <property type="entry name" value="DNAJ HOMOLOG SUBFAMILY C MEMBER 1"/>
    <property type="match status" value="1"/>
</dbReference>
<feature type="domain" description="J" evidence="13">
    <location>
        <begin position="39"/>
        <end position="103"/>
    </location>
</feature>
<proteinExistence type="predicted"/>
<feature type="region of interest" description="Disordered" evidence="10">
    <location>
        <begin position="462"/>
        <end position="528"/>
    </location>
</feature>
<feature type="region of interest" description="Disordered" evidence="10">
    <location>
        <begin position="245"/>
        <end position="295"/>
    </location>
</feature>
<dbReference type="Pfam" id="PF00249">
    <property type="entry name" value="Myb_DNA-binding"/>
    <property type="match status" value="1"/>
</dbReference>
<evidence type="ECO:0000259" key="15">
    <source>
        <dbReference type="PROSITE" id="PS51293"/>
    </source>
</evidence>
<feature type="compositionally biased region" description="Basic and acidic residues" evidence="10">
    <location>
        <begin position="264"/>
        <end position="273"/>
    </location>
</feature>
<dbReference type="InterPro" id="IPR018253">
    <property type="entry name" value="DnaJ_domain_CS"/>
</dbReference>
<feature type="signal peptide" evidence="12">
    <location>
        <begin position="1"/>
        <end position="21"/>
    </location>
</feature>
<dbReference type="GeneID" id="115627424"/>
<feature type="compositionally biased region" description="Polar residues" evidence="10">
    <location>
        <begin position="462"/>
        <end position="474"/>
    </location>
</feature>
<organism evidence="16 17">
    <name type="scientific">Drosophila lebanonensis</name>
    <name type="common">Fruit fly</name>
    <name type="synonym">Scaptodrosophila lebanonensis</name>
    <dbReference type="NCBI Taxonomy" id="7225"/>
    <lineage>
        <taxon>Eukaryota</taxon>
        <taxon>Metazoa</taxon>
        <taxon>Ecdysozoa</taxon>
        <taxon>Arthropoda</taxon>
        <taxon>Hexapoda</taxon>
        <taxon>Insecta</taxon>
        <taxon>Pterygota</taxon>
        <taxon>Neoptera</taxon>
        <taxon>Endopterygota</taxon>
        <taxon>Diptera</taxon>
        <taxon>Brachycera</taxon>
        <taxon>Muscomorpha</taxon>
        <taxon>Ephydroidea</taxon>
        <taxon>Drosophilidae</taxon>
        <taxon>Scaptodrosophila</taxon>
    </lineage>
</organism>
<dbReference type="OrthoDB" id="1420887at2759"/>
<dbReference type="PROSITE" id="PS50076">
    <property type="entry name" value="DNAJ_2"/>
    <property type="match status" value="1"/>
</dbReference>
<dbReference type="PROSITE" id="PS00636">
    <property type="entry name" value="DNAJ_1"/>
    <property type="match status" value="1"/>
</dbReference>
<evidence type="ECO:0000256" key="5">
    <source>
        <dbReference type="ARBA" id="ARBA00022989"/>
    </source>
</evidence>
<dbReference type="CDD" id="cd06257">
    <property type="entry name" value="DnaJ"/>
    <property type="match status" value="1"/>
</dbReference>
<dbReference type="GO" id="GO:0012505">
    <property type="term" value="C:endomembrane system"/>
    <property type="evidence" value="ECO:0007669"/>
    <property type="project" value="UniProtKB-SubCell"/>
</dbReference>
<evidence type="ECO:0000313" key="17">
    <source>
        <dbReference type="RefSeq" id="XP_030378957.1"/>
    </source>
</evidence>
<evidence type="ECO:0000256" key="4">
    <source>
        <dbReference type="ARBA" id="ARBA00022737"/>
    </source>
</evidence>
<feature type="domain" description="Myb-like" evidence="14">
    <location>
        <begin position="397"/>
        <end position="446"/>
    </location>
</feature>
<evidence type="ECO:0000313" key="16">
    <source>
        <dbReference type="Proteomes" id="UP000504634"/>
    </source>
</evidence>
<evidence type="ECO:0000259" key="13">
    <source>
        <dbReference type="PROSITE" id="PS50076"/>
    </source>
</evidence>
<dbReference type="SMART" id="SM00271">
    <property type="entry name" value="DnaJ"/>
    <property type="match status" value="1"/>
</dbReference>
<keyword evidence="3 12" id="KW-0732">Signal</keyword>
<evidence type="ECO:0000256" key="9">
    <source>
        <dbReference type="ARBA" id="ARBA00037847"/>
    </source>
</evidence>
<dbReference type="SUPFAM" id="SSF46565">
    <property type="entry name" value="Chaperone J-domain"/>
    <property type="match status" value="1"/>
</dbReference>
<feature type="compositionally biased region" description="Basic residues" evidence="10">
    <location>
        <begin position="500"/>
        <end position="511"/>
    </location>
</feature>
<keyword evidence="2 11" id="KW-0812">Transmembrane</keyword>
<protein>
    <submittedName>
        <fullName evidence="17">Uncharacterized protein F54F2.9</fullName>
    </submittedName>
</protein>
<dbReference type="InterPro" id="IPR009057">
    <property type="entry name" value="Homeodomain-like_sf"/>
</dbReference>
<dbReference type="Gene3D" id="1.10.10.60">
    <property type="entry name" value="Homeodomain-like"/>
    <property type="match status" value="2"/>
</dbReference>
<dbReference type="Pfam" id="PF23082">
    <property type="entry name" value="Myb_DNA-binding_2"/>
    <property type="match status" value="1"/>
</dbReference>
<dbReference type="InterPro" id="IPR001623">
    <property type="entry name" value="DnaJ_domain"/>
</dbReference>
<evidence type="ECO:0000256" key="1">
    <source>
        <dbReference type="ARBA" id="ARBA00004123"/>
    </source>
</evidence>
<feature type="transmembrane region" description="Helical" evidence="11">
    <location>
        <begin position="129"/>
        <end position="149"/>
    </location>
</feature>
<dbReference type="Proteomes" id="UP000504634">
    <property type="component" value="Unplaced"/>
</dbReference>
<comment type="subcellular location">
    <subcellularLocation>
        <location evidence="9">Endomembrane system</location>
        <topology evidence="9">Single-pass membrane protein</topology>
    </subcellularLocation>
    <subcellularLocation>
        <location evidence="1">Nucleus</location>
    </subcellularLocation>
</comment>
<dbReference type="Pfam" id="PF00226">
    <property type="entry name" value="DnaJ"/>
    <property type="match status" value="1"/>
</dbReference>
<evidence type="ECO:0000256" key="7">
    <source>
        <dbReference type="ARBA" id="ARBA00023186"/>
    </source>
</evidence>
<dbReference type="InterPro" id="IPR001005">
    <property type="entry name" value="SANT/Myb"/>
</dbReference>
<accession>A0A6J2TVM4</accession>
<keyword evidence="6 11" id="KW-0472">Membrane</keyword>
<evidence type="ECO:0000256" key="12">
    <source>
        <dbReference type="SAM" id="SignalP"/>
    </source>
</evidence>
<dbReference type="AlphaFoldDB" id="A0A6J2TVM4"/>
<name>A0A6J2TVM4_DROLE</name>
<keyword evidence="16" id="KW-1185">Reference proteome</keyword>
<feature type="domain" description="SANT" evidence="15">
    <location>
        <begin position="393"/>
        <end position="450"/>
    </location>
</feature>
<evidence type="ECO:0000256" key="2">
    <source>
        <dbReference type="ARBA" id="ARBA00022692"/>
    </source>
</evidence>
<dbReference type="RefSeq" id="XP_030378957.1">
    <property type="nucleotide sequence ID" value="XM_030523097.1"/>
</dbReference>
<dbReference type="InterPro" id="IPR036869">
    <property type="entry name" value="J_dom_sf"/>
</dbReference>
<feature type="domain" description="Myb-like" evidence="14">
    <location>
        <begin position="295"/>
        <end position="340"/>
    </location>
</feature>
<evidence type="ECO:0000256" key="3">
    <source>
        <dbReference type="ARBA" id="ARBA00022729"/>
    </source>
</evidence>
<evidence type="ECO:0000256" key="6">
    <source>
        <dbReference type="ARBA" id="ARBA00023136"/>
    </source>
</evidence>
<dbReference type="GO" id="GO:0005634">
    <property type="term" value="C:nucleus"/>
    <property type="evidence" value="ECO:0007669"/>
    <property type="project" value="UniProtKB-SubCell"/>
</dbReference>
<keyword evidence="7" id="KW-0143">Chaperone</keyword>
<evidence type="ECO:0000256" key="8">
    <source>
        <dbReference type="ARBA" id="ARBA00023242"/>
    </source>
</evidence>
<dbReference type="PANTHER" id="PTHR44653">
    <property type="entry name" value="DNAJ HOMOLOG SUBFAMILY C MEMBER 1"/>
    <property type="match status" value="1"/>
</dbReference>
<evidence type="ECO:0000256" key="10">
    <source>
        <dbReference type="SAM" id="MobiDB-lite"/>
    </source>
</evidence>
<dbReference type="PROSITE" id="PS51293">
    <property type="entry name" value="SANT"/>
    <property type="match status" value="1"/>
</dbReference>
<dbReference type="InterPro" id="IPR017884">
    <property type="entry name" value="SANT_dom"/>
</dbReference>
<keyword evidence="4" id="KW-0677">Repeat</keyword>
<dbReference type="InterPro" id="IPR052606">
    <property type="entry name" value="DnaJ_domain_protein"/>
</dbReference>
<dbReference type="Gene3D" id="1.10.287.110">
    <property type="entry name" value="DnaJ domain"/>
    <property type="match status" value="1"/>
</dbReference>
<evidence type="ECO:0000256" key="11">
    <source>
        <dbReference type="SAM" id="Phobius"/>
    </source>
</evidence>
<dbReference type="PROSITE" id="PS50090">
    <property type="entry name" value="MYB_LIKE"/>
    <property type="match status" value="2"/>
</dbReference>
<dbReference type="PRINTS" id="PR00625">
    <property type="entry name" value="JDOMAIN"/>
</dbReference>
<keyword evidence="8" id="KW-0539">Nucleus</keyword>
<sequence>MYIRTVAILLGCLLLCNTAEAWHSEELEIFDLVEEINKNFYEFMNINQNATNNEIKRAFRTLSIQLHPDKNPSEDANIQFRNLVSIYEVLKDASKREKYDKVLRDGMPNWKSALYYYRRMRKIGLYEGAFILFLIITVGQYLFAWAAYLEKKYTAEQVFGTKLKKLQKKNKNIDMDVILSEIPMPSLINTLPFQIPLAIWNLPKTIMNGFSKANEFKELALEKRRQELEAARRQEELEREVEEQARLRKEHKENLRKRKQNTKAPEKTEEELRGYSQIQAREVTEDDAVRPATQKSTVSGGFWTDEDLAELIRLVKKYPGGAGSRWNTIAESMNRTVQEVTFMAAKMKENGYRIPGQTESVAEHIVQESQETVRKEKLKKEAGAGTGEKSMLIPETNWTQEQQRALEAAIVKYRKTVGGGDRWQKIANSVPEKTKEECLVRYKYLCELVKSQKKAELEAASANASTDATPTQVEPTVASADVEVLAEIEPEPEAAPTSKKLSKREKRRRKRDLSSGEDSDDAYQYEIS</sequence>
<dbReference type="FunFam" id="1.10.10.60:FF:000180">
    <property type="entry name" value="DnaJ (Hsp40) homolog, subfamily C, member 2"/>
    <property type="match status" value="1"/>
</dbReference>
<dbReference type="CDD" id="cd00167">
    <property type="entry name" value="SANT"/>
    <property type="match status" value="2"/>
</dbReference>
<dbReference type="SUPFAM" id="SSF46689">
    <property type="entry name" value="Homeodomain-like"/>
    <property type="match status" value="2"/>
</dbReference>
<dbReference type="SMART" id="SM00717">
    <property type="entry name" value="SANT"/>
    <property type="match status" value="2"/>
</dbReference>
<keyword evidence="5 11" id="KW-1133">Transmembrane helix</keyword>
<feature type="chain" id="PRO_5026953260" evidence="12">
    <location>
        <begin position="22"/>
        <end position="528"/>
    </location>
</feature>
<reference evidence="17" key="1">
    <citation type="submission" date="2025-08" db="UniProtKB">
        <authorList>
            <consortium name="RefSeq"/>
        </authorList>
    </citation>
    <scope>IDENTIFICATION</scope>
    <source>
        <strain evidence="17">11010-0011.00</strain>
        <tissue evidence="17">Whole body</tissue>
    </source>
</reference>
<gene>
    <name evidence="17" type="primary">LOC115627424</name>
</gene>
<feature type="compositionally biased region" description="Acidic residues" evidence="10">
    <location>
        <begin position="515"/>
        <end position="528"/>
    </location>
</feature>
<evidence type="ECO:0000259" key="14">
    <source>
        <dbReference type="PROSITE" id="PS50090"/>
    </source>
</evidence>